<evidence type="ECO:0000256" key="5">
    <source>
        <dbReference type="SAM" id="MobiDB-lite"/>
    </source>
</evidence>
<dbReference type="InterPro" id="IPR029021">
    <property type="entry name" value="Prot-tyrosine_phosphatase-like"/>
</dbReference>
<feature type="region of interest" description="Disordered" evidence="5">
    <location>
        <begin position="1176"/>
        <end position="1386"/>
    </location>
</feature>
<dbReference type="InterPro" id="IPR003595">
    <property type="entry name" value="Tyr_Pase_cat"/>
</dbReference>
<feature type="region of interest" description="Disordered" evidence="5">
    <location>
        <begin position="1066"/>
        <end position="1154"/>
    </location>
</feature>
<feature type="region of interest" description="Disordered" evidence="5">
    <location>
        <begin position="1796"/>
        <end position="1834"/>
    </location>
</feature>
<dbReference type="GO" id="GO:0005768">
    <property type="term" value="C:endosome"/>
    <property type="evidence" value="ECO:0007669"/>
    <property type="project" value="UniProtKB-SubCell"/>
</dbReference>
<dbReference type="Gene3D" id="1.25.40.280">
    <property type="entry name" value="alix/aip1 like domains"/>
    <property type="match status" value="1"/>
</dbReference>
<feature type="compositionally biased region" description="Pro residues" evidence="5">
    <location>
        <begin position="511"/>
        <end position="522"/>
    </location>
</feature>
<dbReference type="Gene3D" id="3.90.190.10">
    <property type="entry name" value="Protein tyrosine phosphatase superfamily"/>
    <property type="match status" value="1"/>
</dbReference>
<dbReference type="PRINTS" id="PR00700">
    <property type="entry name" value="PRTYPHPHTASE"/>
</dbReference>
<feature type="compositionally biased region" description="Low complexity" evidence="5">
    <location>
        <begin position="971"/>
        <end position="980"/>
    </location>
</feature>
<feature type="region of interest" description="Disordered" evidence="5">
    <location>
        <begin position="565"/>
        <end position="1006"/>
    </location>
</feature>
<feature type="non-terminal residue" evidence="9">
    <location>
        <position position="1"/>
    </location>
</feature>
<dbReference type="PANTHER" id="PTHR23030">
    <property type="entry name" value="PCD6 INTERACTING PROTEIN-RELATED"/>
    <property type="match status" value="1"/>
</dbReference>
<sequence>NEVTEVHDCLQFAKDVILGKYESAKKDNDFVYHDKVPDLASLPEVKGASLVKGIPFDPTDKEISGPDIFQKLVPMEAHEASSVYSEEKAKLSRNVVGEIEEKDMELQQFLSSLQLDEDQLMPRPDIIPEQLMEKCAAMSVRVNAIKELTDSMASVSGLATEVDLGLQEIQELVDTDTQKTQEFEEQYGNKKPSSVLPRLLEELTNLRKRHEEGSQLNNTLHKAMNTHTTNLKTLALAPSEIQAMLPSSQPTLSPEDDNVVSEVRRLMQKVSEMKEQRKALLEQFRGQIHGDDITSVLLTQDKTNKEAVFAEQLKKHDQLVGYIKQNLAAQDNILRALTDANAKFAAIRQAYTEAAAKREKTVQELIASYDKYEELLAKSKKGTEYYKKLSESVAKTLERCQGECKIRREEREMLLARFAPRVAPPSRPQAPKPGTGTPTNTGVPPSFPPGLIPGQEDTAGPLPPGPLPSTSLPSQPQNLPPSFEGPKLKDYLPFMKPRSFGLKSGDENPPAAAPSVPPPTPPVSEAGFDLSSGNYQPNFPGLDPSLASILPATIAQYLASVSQGQTSVPGGRKIGGGAGPGRPSPSASPQHGRVAAPARHSPSPNLSAASNNLPQQMPISAHPQPASQFQQHPTRMLQASGGPVQPLPSQLSQGGSMPSVQGQVPPVNASYPQQNVYGTNLRQGPLPSGISSSAQSPLPSGMSTGTQYPSASSPSMMMGGAMPGSFAQQQVPPLISQAPQQPAPSQGQHLPQTQQPFQQPQYGNMQGSHHLQQQTNTDQAITAKVGPGVSGDSMPQQHQQHQVPQQHQQPGNQLPQPQQNQGFQQQQQLQPQYAQTPQYQQPQLHQTLAQQPHQTNPQQQQQQQQPVRYPTPQQWGAQYPASAGTTSLQHHQYGQQAHQQPPKQGPLQPQQNFQPEPQFQDQGGQTVQPLPQQQGPQSHLYQGQMQPAGQPQALPQHPQQQQQQHHHPQQHHQQQGGPAHTYQPTNQSYRPQAPVTSSGYRYTDSNYGAHGNISNFSYQQNQQRYLPQFSAQQSSPRFPQPSTTSSSSVNHLATTSVLAANPQYASSYPSSQPAGGSFMSTPVMTGQSGQGVSTLSVHSSPHGAGMTFSGQWGQLAGQGKNPAAGPAQGVQGQPGQHQYPVPGGGGGGSIMSALSAPHMTGASFNQANQQGYLPSHMQPQQQLQHPQQGPYQQQQPKQQSYQPQQLQPQQQQQQHQQYQQHQSQQLQQQPYQQQPYQQQQQPYRQQQQLQPGFGAAGSSVSGPSPLQRQQQLPHDAQGSGGAGGSGFMTAGMGMMQHQPQQQLHHQQQPQHSAGQMNPQQMQGLAQTQHVALQTPLQPVSVSRDAGLPKPALTPGNNLSGPNPLVSSAQPVAPMTAPSSPIPSRMTVSRQSSSLDEILSSSPNGMKGSIITPQVLTDQERQLQKEEAMKKQAIPPDTAQSAYSGPGEITRLLADVEAFGKFVDELSVPILGVSRLDTVWKSLLDSQDATTKKMSMAIARCYPMKNRDPDIMPYDETRVVLTSSSDDYINASWMNDLAPSCPKFIVTQSPLTLTTGEFWSMVYEQGSEVLVQITSEYETGKKYPVYYPVDKDKPQEQGPMLLSLQSVKFRQHWVERIIYMKNNQTKQGRTVVHLQFKNWPVSGFPDEVSSIVNFISEVHSFYLQQRSLTKPIIVHCGTGIGRTGVFTLVYAAMQEILHGNGLVDIPGLARRMLQKRRSVLHKKEQLQCCYQALLQFAEGFLEKRNVLVKNPHKGSFHQGSCLSKSSPKHHTPSPAPDDIVLGSVDLQTIRENVGRLHVSQPHSPHPQNLAQPGFPVDSGSCDGSLSSGLASENSQQGQLFMSDTAIGKHKRNNSSGLISPSPQPSLSSLPDVVQQYGSDLGQNNSVADPTTGMSVYSSATTDKSRVEPFLLESVNGNSADVKMEDPASMKGGSVTLSQLQDPKTFTLGSPDEKKKNKITKANFAQAQGALQSGMGSQDPSDPLGSLDPLWSLAKK</sequence>
<feature type="domain" description="Tyrosine-protein phosphatase" evidence="6">
    <location>
        <begin position="1504"/>
        <end position="1735"/>
    </location>
</feature>
<dbReference type="InterPro" id="IPR004328">
    <property type="entry name" value="BRO1_dom"/>
</dbReference>
<feature type="compositionally biased region" description="Low complexity" evidence="5">
    <location>
        <begin position="709"/>
        <end position="725"/>
    </location>
</feature>
<evidence type="ECO:0000259" key="6">
    <source>
        <dbReference type="PROSITE" id="PS50055"/>
    </source>
</evidence>
<dbReference type="InterPro" id="IPR000387">
    <property type="entry name" value="Tyr_Pase_dom"/>
</dbReference>
<dbReference type="Gene3D" id="1.20.140.50">
    <property type="entry name" value="alix/aip1 like domains"/>
    <property type="match status" value="1"/>
</dbReference>
<feature type="compositionally biased region" description="Low complexity" evidence="5">
    <location>
        <begin position="795"/>
        <end position="874"/>
    </location>
</feature>
<accession>A0AAV4AFP7</accession>
<dbReference type="GO" id="GO:0032456">
    <property type="term" value="P:endocytic recycling"/>
    <property type="evidence" value="ECO:0007669"/>
    <property type="project" value="TreeGrafter"/>
</dbReference>
<comment type="subcellular location">
    <subcellularLocation>
        <location evidence="2">Cytoplasm</location>
    </subcellularLocation>
    <subcellularLocation>
        <location evidence="1">Endosome</location>
    </subcellularLocation>
</comment>
<dbReference type="InterPro" id="IPR000242">
    <property type="entry name" value="PTP_cat"/>
</dbReference>
<dbReference type="SUPFAM" id="SSF52799">
    <property type="entry name" value="(Phosphotyrosine protein) phosphatases II"/>
    <property type="match status" value="1"/>
</dbReference>
<evidence type="ECO:0000256" key="3">
    <source>
        <dbReference type="ARBA" id="ARBA00022490"/>
    </source>
</evidence>
<dbReference type="PROSITE" id="PS50055">
    <property type="entry name" value="TYR_PHOSPHATASE_PTP"/>
    <property type="match status" value="1"/>
</dbReference>
<keyword evidence="10" id="KW-1185">Reference proteome</keyword>
<dbReference type="SMART" id="SM00404">
    <property type="entry name" value="PTPc_motif"/>
    <property type="match status" value="1"/>
</dbReference>
<organism evidence="9 10">
    <name type="scientific">Plakobranchus ocellatus</name>
    <dbReference type="NCBI Taxonomy" id="259542"/>
    <lineage>
        <taxon>Eukaryota</taxon>
        <taxon>Metazoa</taxon>
        <taxon>Spiralia</taxon>
        <taxon>Lophotrochozoa</taxon>
        <taxon>Mollusca</taxon>
        <taxon>Gastropoda</taxon>
        <taxon>Heterobranchia</taxon>
        <taxon>Euthyneura</taxon>
        <taxon>Panpulmonata</taxon>
        <taxon>Sacoglossa</taxon>
        <taxon>Placobranchoidea</taxon>
        <taxon>Plakobranchidae</taxon>
        <taxon>Plakobranchus</taxon>
    </lineage>
</organism>
<feature type="domain" description="Tyrosine specific protein phosphatases" evidence="7">
    <location>
        <begin position="1651"/>
        <end position="1726"/>
    </location>
</feature>
<dbReference type="SMART" id="SM00194">
    <property type="entry name" value="PTPc"/>
    <property type="match status" value="1"/>
</dbReference>
<feature type="compositionally biased region" description="Polar residues" evidence="5">
    <location>
        <begin position="1354"/>
        <end position="1369"/>
    </location>
</feature>
<dbReference type="Gene3D" id="1.20.120.560">
    <property type="entry name" value="alix/aip1 in complex with the ypdl late domain"/>
    <property type="match status" value="1"/>
</dbReference>
<feature type="compositionally biased region" description="Polar residues" evidence="5">
    <location>
        <begin position="670"/>
        <end position="682"/>
    </location>
</feature>
<evidence type="ECO:0000256" key="2">
    <source>
        <dbReference type="ARBA" id="ARBA00004496"/>
    </source>
</evidence>
<protein>
    <submittedName>
        <fullName evidence="9">Tyrosine-protein phosphatase non-receptor type 23</fullName>
    </submittedName>
</protein>
<feature type="compositionally biased region" description="Polar residues" evidence="5">
    <location>
        <begin position="1078"/>
        <end position="1099"/>
    </location>
</feature>
<evidence type="ECO:0000313" key="10">
    <source>
        <dbReference type="Proteomes" id="UP000735302"/>
    </source>
</evidence>
<feature type="compositionally biased region" description="Low complexity" evidence="5">
    <location>
        <begin position="1287"/>
        <end position="1311"/>
    </location>
</feature>
<feature type="compositionally biased region" description="Low complexity" evidence="5">
    <location>
        <begin position="601"/>
        <end position="614"/>
    </location>
</feature>
<dbReference type="GO" id="GO:0043328">
    <property type="term" value="P:protein transport to vacuole involved in ubiquitin-dependent protein catabolic process via the multivesicular body sorting pathway"/>
    <property type="evidence" value="ECO:0007669"/>
    <property type="project" value="TreeGrafter"/>
</dbReference>
<dbReference type="PANTHER" id="PTHR23030:SF30">
    <property type="entry name" value="TYROSINE-PROTEIN PHOSPHATASE NON-RECEPTOR TYPE 23"/>
    <property type="match status" value="1"/>
</dbReference>
<feature type="compositionally biased region" description="Low complexity" evidence="5">
    <location>
        <begin position="942"/>
        <end position="963"/>
    </location>
</feature>
<dbReference type="Pfam" id="PF03097">
    <property type="entry name" value="BRO1"/>
    <property type="match status" value="1"/>
</dbReference>
<feature type="compositionally biased region" description="Polar residues" evidence="5">
    <location>
        <begin position="762"/>
        <end position="780"/>
    </location>
</feature>
<feature type="region of interest" description="Disordered" evidence="5">
    <location>
        <begin position="1030"/>
        <end position="1049"/>
    </location>
</feature>
<feature type="compositionally biased region" description="Polar residues" evidence="5">
    <location>
        <begin position="689"/>
        <end position="708"/>
    </location>
</feature>
<gene>
    <name evidence="9" type="ORF">PoB_003210300</name>
</gene>
<name>A0AAV4AFP7_9GAST</name>
<feature type="compositionally biased region" description="Polar residues" evidence="5">
    <location>
        <begin position="923"/>
        <end position="941"/>
    </location>
</feature>
<comment type="caution">
    <text evidence="9">The sequence shown here is derived from an EMBL/GenBank/DDBJ whole genome shotgun (WGS) entry which is preliminary data.</text>
</comment>
<feature type="region of interest" description="Disordered" evidence="5">
    <location>
        <begin position="1938"/>
        <end position="1994"/>
    </location>
</feature>
<dbReference type="Pfam" id="PF13949">
    <property type="entry name" value="ALIX_LYPXL_bnd"/>
    <property type="match status" value="1"/>
</dbReference>
<dbReference type="GO" id="GO:0045022">
    <property type="term" value="P:early endosome to late endosome transport"/>
    <property type="evidence" value="ECO:0007669"/>
    <property type="project" value="TreeGrafter"/>
</dbReference>
<dbReference type="InterPro" id="IPR016130">
    <property type="entry name" value="Tyr_Pase_AS"/>
</dbReference>
<keyword evidence="4" id="KW-0967">Endosome</keyword>
<feature type="compositionally biased region" description="Polar residues" evidence="5">
    <location>
        <begin position="982"/>
        <end position="1006"/>
    </location>
</feature>
<feature type="compositionally biased region" description="Polar residues" evidence="5">
    <location>
        <begin position="1961"/>
        <end position="1978"/>
    </location>
</feature>
<proteinExistence type="predicted"/>
<evidence type="ECO:0000256" key="1">
    <source>
        <dbReference type="ARBA" id="ARBA00004177"/>
    </source>
</evidence>
<feature type="compositionally biased region" description="Low complexity" evidence="5">
    <location>
        <begin position="1178"/>
        <end position="1265"/>
    </location>
</feature>
<dbReference type="CDD" id="cd09234">
    <property type="entry name" value="V_HD-PTP_like"/>
    <property type="match status" value="1"/>
</dbReference>
<evidence type="ECO:0000259" key="7">
    <source>
        <dbReference type="PROSITE" id="PS50056"/>
    </source>
</evidence>
<evidence type="ECO:0000259" key="8">
    <source>
        <dbReference type="PROSITE" id="PS51180"/>
    </source>
</evidence>
<dbReference type="PROSITE" id="PS50056">
    <property type="entry name" value="TYR_PHOSPHATASE_2"/>
    <property type="match status" value="1"/>
</dbReference>
<dbReference type="InterPro" id="IPR025304">
    <property type="entry name" value="ALIX_V_dom"/>
</dbReference>
<feature type="compositionally biased region" description="Polar residues" evidence="5">
    <location>
        <begin position="1312"/>
        <end position="1340"/>
    </location>
</feature>
<dbReference type="Proteomes" id="UP000735302">
    <property type="component" value="Unassembled WGS sequence"/>
</dbReference>
<feature type="region of interest" description="Disordered" evidence="5">
    <location>
        <begin position="1755"/>
        <end position="1779"/>
    </location>
</feature>
<evidence type="ECO:0000313" key="9">
    <source>
        <dbReference type="EMBL" id="GFO05598.1"/>
    </source>
</evidence>
<feature type="compositionally biased region" description="Pro residues" evidence="5">
    <location>
        <begin position="422"/>
        <end position="431"/>
    </location>
</feature>
<feature type="compositionally biased region" description="Polar residues" evidence="5">
    <location>
        <begin position="1874"/>
        <end position="1890"/>
    </location>
</feature>
<feature type="compositionally biased region" description="Low complexity" evidence="5">
    <location>
        <begin position="1066"/>
        <end position="1077"/>
    </location>
</feature>
<feature type="compositionally biased region" description="Low complexity" evidence="5">
    <location>
        <begin position="889"/>
        <end position="922"/>
    </location>
</feature>
<feature type="compositionally biased region" description="Low complexity" evidence="5">
    <location>
        <begin position="433"/>
        <end position="444"/>
    </location>
</feature>
<dbReference type="Pfam" id="PF00102">
    <property type="entry name" value="Y_phosphatase"/>
    <property type="match status" value="1"/>
</dbReference>
<feature type="compositionally biased region" description="Low complexity" evidence="5">
    <location>
        <begin position="1816"/>
        <end position="1830"/>
    </location>
</feature>
<feature type="compositionally biased region" description="Low complexity" evidence="5">
    <location>
        <begin position="1853"/>
        <end position="1869"/>
    </location>
</feature>
<evidence type="ECO:0000256" key="4">
    <source>
        <dbReference type="ARBA" id="ARBA00022753"/>
    </source>
</evidence>
<dbReference type="PROSITE" id="PS51180">
    <property type="entry name" value="BRO1"/>
    <property type="match status" value="1"/>
</dbReference>
<feature type="compositionally biased region" description="Low complexity" evidence="5">
    <location>
        <begin position="468"/>
        <end position="482"/>
    </location>
</feature>
<dbReference type="InterPro" id="IPR038499">
    <property type="entry name" value="BRO1_sf"/>
</dbReference>
<dbReference type="GO" id="GO:0004725">
    <property type="term" value="F:protein tyrosine phosphatase activity"/>
    <property type="evidence" value="ECO:0007669"/>
    <property type="project" value="InterPro"/>
</dbReference>
<reference evidence="9 10" key="1">
    <citation type="journal article" date="2021" name="Elife">
        <title>Chloroplast acquisition without the gene transfer in kleptoplastic sea slugs, Plakobranchus ocellatus.</title>
        <authorList>
            <person name="Maeda T."/>
            <person name="Takahashi S."/>
            <person name="Yoshida T."/>
            <person name="Shimamura S."/>
            <person name="Takaki Y."/>
            <person name="Nagai Y."/>
            <person name="Toyoda A."/>
            <person name="Suzuki Y."/>
            <person name="Arimoto A."/>
            <person name="Ishii H."/>
            <person name="Satoh N."/>
            <person name="Nishiyama T."/>
            <person name="Hasebe M."/>
            <person name="Maruyama T."/>
            <person name="Minagawa J."/>
            <person name="Obokata J."/>
            <person name="Shigenobu S."/>
        </authorList>
    </citation>
    <scope>NUCLEOTIDE SEQUENCE [LARGE SCALE GENOMIC DNA]</scope>
</reference>
<feature type="region of interest" description="Disordered" evidence="5">
    <location>
        <begin position="1847"/>
        <end position="1890"/>
    </location>
</feature>
<feature type="compositionally biased region" description="Polar residues" evidence="5">
    <location>
        <begin position="647"/>
        <end position="662"/>
    </location>
</feature>
<feature type="domain" description="BRO1" evidence="8">
    <location>
        <begin position="1"/>
        <end position="106"/>
    </location>
</feature>
<feature type="compositionally biased region" description="Polar residues" evidence="5">
    <location>
        <begin position="1799"/>
        <end position="1809"/>
    </location>
</feature>
<keyword evidence="3" id="KW-0963">Cytoplasm</keyword>
<dbReference type="PROSITE" id="PS00383">
    <property type="entry name" value="TYR_PHOSPHATASE_1"/>
    <property type="match status" value="1"/>
</dbReference>
<feature type="region of interest" description="Disordered" evidence="5">
    <location>
        <begin position="417"/>
        <end position="542"/>
    </location>
</feature>
<feature type="compositionally biased region" description="Low complexity" evidence="5">
    <location>
        <begin position="1122"/>
        <end position="1141"/>
    </location>
</feature>
<feature type="compositionally biased region" description="Low complexity" evidence="5">
    <location>
        <begin position="732"/>
        <end position="761"/>
    </location>
</feature>
<dbReference type="EMBL" id="BLXT01003749">
    <property type="protein sequence ID" value="GFO05598.1"/>
    <property type="molecule type" value="Genomic_DNA"/>
</dbReference>